<sequence>MVWCGNSHSITTLYPVEPSTSRMQVNTYWYGCGFGDASEIMRGSCAEETACFEDKYLISSTVGPAADLGCGLLRVYNYPEAGKPVEYPCVHTQLLPAAAEADTGHLLTFYQWFPNPCMRTVTFSKLIIVENDRSNDAQDIKPATAIKFLYGQISERQRIKKQGLEWSYDPQEGSQLVYKLFESIQVVLTCLGPPWKDLKL</sequence>
<gene>
    <name evidence="1" type="ORF">R3P38DRAFT_2773683</name>
</gene>
<dbReference type="EMBL" id="JAWWNJ010000023">
    <property type="protein sequence ID" value="KAK7033259.1"/>
    <property type="molecule type" value="Genomic_DNA"/>
</dbReference>
<name>A0AAW0C2T1_9AGAR</name>
<protein>
    <submittedName>
        <fullName evidence="1">Uncharacterized protein</fullName>
    </submittedName>
</protein>
<evidence type="ECO:0000313" key="2">
    <source>
        <dbReference type="Proteomes" id="UP001362999"/>
    </source>
</evidence>
<dbReference type="Proteomes" id="UP001362999">
    <property type="component" value="Unassembled WGS sequence"/>
</dbReference>
<accession>A0AAW0C2T1</accession>
<organism evidence="1 2">
    <name type="scientific">Favolaschia claudopus</name>
    <dbReference type="NCBI Taxonomy" id="2862362"/>
    <lineage>
        <taxon>Eukaryota</taxon>
        <taxon>Fungi</taxon>
        <taxon>Dikarya</taxon>
        <taxon>Basidiomycota</taxon>
        <taxon>Agaricomycotina</taxon>
        <taxon>Agaricomycetes</taxon>
        <taxon>Agaricomycetidae</taxon>
        <taxon>Agaricales</taxon>
        <taxon>Marasmiineae</taxon>
        <taxon>Mycenaceae</taxon>
        <taxon>Favolaschia</taxon>
    </lineage>
</organism>
<evidence type="ECO:0000313" key="1">
    <source>
        <dbReference type="EMBL" id="KAK7033259.1"/>
    </source>
</evidence>
<keyword evidence="2" id="KW-1185">Reference proteome</keyword>
<proteinExistence type="predicted"/>
<dbReference type="AlphaFoldDB" id="A0AAW0C2T1"/>
<comment type="caution">
    <text evidence="1">The sequence shown here is derived from an EMBL/GenBank/DDBJ whole genome shotgun (WGS) entry which is preliminary data.</text>
</comment>
<reference evidence="1 2" key="1">
    <citation type="journal article" date="2024" name="J Genomics">
        <title>Draft genome sequencing and assembly of Favolaschia claudopus CIRM-BRFM 2984 isolated from oak limbs.</title>
        <authorList>
            <person name="Navarro D."/>
            <person name="Drula E."/>
            <person name="Chaduli D."/>
            <person name="Cazenave R."/>
            <person name="Ahrendt S."/>
            <person name="Wang J."/>
            <person name="Lipzen A."/>
            <person name="Daum C."/>
            <person name="Barry K."/>
            <person name="Grigoriev I.V."/>
            <person name="Favel A."/>
            <person name="Rosso M.N."/>
            <person name="Martin F."/>
        </authorList>
    </citation>
    <scope>NUCLEOTIDE SEQUENCE [LARGE SCALE GENOMIC DNA]</scope>
    <source>
        <strain evidence="1 2">CIRM-BRFM 2984</strain>
    </source>
</reference>